<dbReference type="PANTHER" id="PTHR34818">
    <property type="entry name" value="PROTEIN BLI-3"/>
    <property type="match status" value="1"/>
</dbReference>
<dbReference type="InterPro" id="IPR012349">
    <property type="entry name" value="Split_barrel_FMN-bd"/>
</dbReference>
<dbReference type="AlphaFoldDB" id="A0A1I7IGK5"/>
<dbReference type="Gene3D" id="2.30.110.10">
    <property type="entry name" value="Electron Transport, Fmn-binding Protein, Chain A"/>
    <property type="match status" value="1"/>
</dbReference>
<dbReference type="Pfam" id="PF16242">
    <property type="entry name" value="Pyrid_ox_like"/>
    <property type="match status" value="1"/>
</dbReference>
<dbReference type="InterPro" id="IPR052917">
    <property type="entry name" value="Stress-Dev_Protein"/>
</dbReference>
<evidence type="ECO:0000259" key="1">
    <source>
        <dbReference type="Pfam" id="PF16242"/>
    </source>
</evidence>
<reference evidence="2 3" key="1">
    <citation type="submission" date="2016-10" db="EMBL/GenBank/DDBJ databases">
        <authorList>
            <person name="de Groot N.N."/>
        </authorList>
    </citation>
    <scope>NUCLEOTIDE SEQUENCE [LARGE SCALE GENOMIC DNA]</scope>
    <source>
        <strain evidence="2 3">Nl14</strain>
    </source>
</reference>
<feature type="domain" description="General stress protein FMN-binding split barrel" evidence="1">
    <location>
        <begin position="6"/>
        <end position="155"/>
    </location>
</feature>
<dbReference type="Proteomes" id="UP000182649">
    <property type="component" value="Unassembled WGS sequence"/>
</dbReference>
<dbReference type="OrthoDB" id="1432662at2"/>
<dbReference type="EMBL" id="FPBZ01000019">
    <property type="protein sequence ID" value="SFU72000.1"/>
    <property type="molecule type" value="Genomic_DNA"/>
</dbReference>
<accession>A0A1I7IGK5</accession>
<dbReference type="PANTHER" id="PTHR34818:SF1">
    <property type="entry name" value="PROTEIN BLI-3"/>
    <property type="match status" value="1"/>
</dbReference>
<organism evidence="2 3">
    <name type="scientific">Nitrosospira multiformis</name>
    <dbReference type="NCBI Taxonomy" id="1231"/>
    <lineage>
        <taxon>Bacteria</taxon>
        <taxon>Pseudomonadati</taxon>
        <taxon>Pseudomonadota</taxon>
        <taxon>Betaproteobacteria</taxon>
        <taxon>Nitrosomonadales</taxon>
        <taxon>Nitrosomonadaceae</taxon>
        <taxon>Nitrosospira</taxon>
    </lineage>
</organism>
<dbReference type="RefSeq" id="WP_074975661.1">
    <property type="nucleotide sequence ID" value="NZ_FPBZ01000019.1"/>
</dbReference>
<name>A0A1I7IGK5_9PROT</name>
<dbReference type="SUPFAM" id="SSF50475">
    <property type="entry name" value="FMN-binding split barrel"/>
    <property type="match status" value="1"/>
</dbReference>
<evidence type="ECO:0000313" key="3">
    <source>
        <dbReference type="Proteomes" id="UP000182649"/>
    </source>
</evidence>
<dbReference type="InterPro" id="IPR038725">
    <property type="entry name" value="YdaG_split_barrel_FMN-bd"/>
</dbReference>
<sequence length="167" mass="18699">MTHEDQTLRDLIESIRFAMLTTRGSDGMLRSRPMTTQNTDADNPDAGERLWFFMSRSSDPLSELSAEPRVNVSYADSGKDAYVSVSGSARIVDDLVIKQRLWSKMAEAWFPKGVEDPDLALVSVEIEEAEYWNVKQSKLVQVAKMVKAAMTGKRPTDMGEHAQVRGD</sequence>
<proteinExistence type="predicted"/>
<evidence type="ECO:0000313" key="2">
    <source>
        <dbReference type="EMBL" id="SFU72000.1"/>
    </source>
</evidence>
<protein>
    <submittedName>
        <fullName evidence="2">General stress protein 26</fullName>
    </submittedName>
</protein>
<gene>
    <name evidence="2" type="ORF">SAMN05216417_11944</name>
</gene>